<dbReference type="EMBL" id="CH476735">
    <property type="protein sequence ID" value="EIE81593.1"/>
    <property type="molecule type" value="Genomic_DNA"/>
</dbReference>
<proteinExistence type="predicted"/>
<sequence>MSFNDPSNTDDNLLFDETHYARYGYERTPEEFPSTRYDKLPDAPTTECAQLLPKPVRHFIAASSSELTAFISRDGYWNCLNIFLGLEAGRSEVIAIDAVEETIDGKIKILLALAVAEPTYLWKRAKYKAIP</sequence>
<evidence type="ECO:0000313" key="2">
    <source>
        <dbReference type="Proteomes" id="UP000009138"/>
    </source>
</evidence>
<reference evidence="1 2" key="1">
    <citation type="journal article" date="2009" name="PLoS Genet.">
        <title>Genomic analysis of the basal lineage fungus Rhizopus oryzae reveals a whole-genome duplication.</title>
        <authorList>
            <person name="Ma L.-J."/>
            <person name="Ibrahim A.S."/>
            <person name="Skory C."/>
            <person name="Grabherr M.G."/>
            <person name="Burger G."/>
            <person name="Butler M."/>
            <person name="Elias M."/>
            <person name="Idnurm A."/>
            <person name="Lang B.F."/>
            <person name="Sone T."/>
            <person name="Abe A."/>
            <person name="Calvo S.E."/>
            <person name="Corrochano L.M."/>
            <person name="Engels R."/>
            <person name="Fu J."/>
            <person name="Hansberg W."/>
            <person name="Kim J.-M."/>
            <person name="Kodira C.D."/>
            <person name="Koehrsen M.J."/>
            <person name="Liu B."/>
            <person name="Miranda-Saavedra D."/>
            <person name="O'Leary S."/>
            <person name="Ortiz-Castellanos L."/>
            <person name="Poulter R."/>
            <person name="Rodriguez-Romero J."/>
            <person name="Ruiz-Herrera J."/>
            <person name="Shen Y.-Q."/>
            <person name="Zeng Q."/>
            <person name="Galagan J."/>
            <person name="Birren B.W."/>
            <person name="Cuomo C.A."/>
            <person name="Wickes B.L."/>
        </authorList>
    </citation>
    <scope>NUCLEOTIDE SEQUENCE [LARGE SCALE GENOMIC DNA]</scope>
    <source>
        <strain evidence="2">RA 99-880 / ATCC MYA-4621 / FGSC 9543 / NRRL 43880</strain>
    </source>
</reference>
<accession>I1BZG3</accession>
<dbReference type="STRING" id="246409.I1BZG3"/>
<organism evidence="1 2">
    <name type="scientific">Rhizopus delemar (strain RA 99-880 / ATCC MYA-4621 / FGSC 9543 / NRRL 43880)</name>
    <name type="common">Mucormycosis agent</name>
    <name type="synonym">Rhizopus arrhizus var. delemar</name>
    <dbReference type="NCBI Taxonomy" id="246409"/>
    <lineage>
        <taxon>Eukaryota</taxon>
        <taxon>Fungi</taxon>
        <taxon>Fungi incertae sedis</taxon>
        <taxon>Mucoromycota</taxon>
        <taxon>Mucoromycotina</taxon>
        <taxon>Mucoromycetes</taxon>
        <taxon>Mucorales</taxon>
        <taxon>Mucorineae</taxon>
        <taxon>Rhizopodaceae</taxon>
        <taxon>Rhizopus</taxon>
    </lineage>
</organism>
<dbReference type="OMA" id="WNCLNIS"/>
<dbReference type="eggNOG" id="ENOG502RD0N">
    <property type="taxonomic scope" value="Eukaryota"/>
</dbReference>
<evidence type="ECO:0000313" key="1">
    <source>
        <dbReference type="EMBL" id="EIE81593.1"/>
    </source>
</evidence>
<dbReference type="VEuPathDB" id="FungiDB:RO3G_06298"/>
<gene>
    <name evidence="1" type="ORF">RO3G_06298</name>
</gene>
<dbReference type="InParanoid" id="I1BZG3"/>
<keyword evidence="2" id="KW-1185">Reference proteome</keyword>
<name>I1BZG3_RHIO9</name>
<dbReference type="OrthoDB" id="10267127at2759"/>
<protein>
    <submittedName>
        <fullName evidence="1">Uncharacterized protein</fullName>
    </submittedName>
</protein>
<dbReference type="AlphaFoldDB" id="I1BZG3"/>
<dbReference type="GeneID" id="93613269"/>
<dbReference type="RefSeq" id="XP_067516989.1">
    <property type="nucleotide sequence ID" value="XM_067660888.1"/>
</dbReference>
<dbReference type="Proteomes" id="UP000009138">
    <property type="component" value="Unassembled WGS sequence"/>
</dbReference>